<dbReference type="Proteomes" id="UP001359485">
    <property type="component" value="Unassembled WGS sequence"/>
</dbReference>
<dbReference type="EMBL" id="JAWJWF010000048">
    <property type="protein sequence ID" value="KAK6620138.1"/>
    <property type="molecule type" value="Genomic_DNA"/>
</dbReference>
<accession>A0ABR1AIF1</accession>
<evidence type="ECO:0000313" key="3">
    <source>
        <dbReference type="Proteomes" id="UP001359485"/>
    </source>
</evidence>
<feature type="region of interest" description="Disordered" evidence="1">
    <location>
        <begin position="63"/>
        <end position="90"/>
    </location>
</feature>
<reference evidence="2 3" key="1">
    <citation type="submission" date="2023-09" db="EMBL/GenBank/DDBJ databases">
        <title>Genomes of two closely related lineages of the louse Polyplax serrata with different host specificities.</title>
        <authorList>
            <person name="Martinu J."/>
            <person name="Tarabai H."/>
            <person name="Stefka J."/>
            <person name="Hypsa V."/>
        </authorList>
    </citation>
    <scope>NUCLEOTIDE SEQUENCE [LARGE SCALE GENOMIC DNA]</scope>
    <source>
        <strain evidence="2">98ZLc_SE</strain>
    </source>
</reference>
<gene>
    <name evidence="2" type="ORF">RUM44_006538</name>
</gene>
<evidence type="ECO:0000313" key="2">
    <source>
        <dbReference type="EMBL" id="KAK6620138.1"/>
    </source>
</evidence>
<feature type="region of interest" description="Disordered" evidence="1">
    <location>
        <begin position="1"/>
        <end position="38"/>
    </location>
</feature>
<name>A0ABR1AIF1_POLSC</name>
<comment type="caution">
    <text evidence="2">The sequence shown here is derived from an EMBL/GenBank/DDBJ whole genome shotgun (WGS) entry which is preliminary data.</text>
</comment>
<feature type="compositionally biased region" description="Basic residues" evidence="1">
    <location>
        <begin position="1"/>
        <end position="11"/>
    </location>
</feature>
<organism evidence="2 3">
    <name type="scientific">Polyplax serrata</name>
    <name type="common">Common mouse louse</name>
    <dbReference type="NCBI Taxonomy" id="468196"/>
    <lineage>
        <taxon>Eukaryota</taxon>
        <taxon>Metazoa</taxon>
        <taxon>Ecdysozoa</taxon>
        <taxon>Arthropoda</taxon>
        <taxon>Hexapoda</taxon>
        <taxon>Insecta</taxon>
        <taxon>Pterygota</taxon>
        <taxon>Neoptera</taxon>
        <taxon>Paraneoptera</taxon>
        <taxon>Psocodea</taxon>
        <taxon>Troctomorpha</taxon>
        <taxon>Phthiraptera</taxon>
        <taxon>Anoplura</taxon>
        <taxon>Polyplacidae</taxon>
        <taxon>Polyplax</taxon>
    </lineage>
</organism>
<evidence type="ECO:0000256" key="1">
    <source>
        <dbReference type="SAM" id="MobiDB-lite"/>
    </source>
</evidence>
<protein>
    <submittedName>
        <fullName evidence="2">Uncharacterized protein</fullName>
    </submittedName>
</protein>
<proteinExistence type="predicted"/>
<sequence length="90" mass="9835">MVQTFRKRKGKAFPSSTVTSTLPGKDPNRPADTCDRPCLTASHTRTGVEVYAEDSRVREEYKENKRGHWCTPLGLGDGGGSSRGSHGARE</sequence>
<feature type="compositionally biased region" description="Basic and acidic residues" evidence="1">
    <location>
        <begin position="26"/>
        <end position="35"/>
    </location>
</feature>
<keyword evidence="3" id="KW-1185">Reference proteome</keyword>